<feature type="compositionally biased region" description="Polar residues" evidence="11">
    <location>
        <begin position="816"/>
        <end position="843"/>
    </location>
</feature>
<evidence type="ECO:0000256" key="2">
    <source>
        <dbReference type="ARBA" id="ARBA00007651"/>
    </source>
</evidence>
<evidence type="ECO:0000313" key="14">
    <source>
        <dbReference type="EMBL" id="GEU90304.1"/>
    </source>
</evidence>
<keyword evidence="5" id="KW-1003">Cell membrane</keyword>
<feature type="domain" description="CCHC-type" evidence="13">
    <location>
        <begin position="446"/>
        <end position="461"/>
    </location>
</feature>
<gene>
    <name evidence="14" type="ORF">Tci_062282</name>
</gene>
<dbReference type="InterPro" id="IPR006702">
    <property type="entry name" value="CASP_dom"/>
</dbReference>
<keyword evidence="7 12" id="KW-1133">Transmembrane helix</keyword>
<evidence type="ECO:0000256" key="12">
    <source>
        <dbReference type="SAM" id="Phobius"/>
    </source>
</evidence>
<evidence type="ECO:0000256" key="9">
    <source>
        <dbReference type="PROSITE-ProRule" id="PRU00047"/>
    </source>
</evidence>
<name>A0A6L2P0D9_TANCI</name>
<feature type="transmembrane region" description="Helical" evidence="12">
    <location>
        <begin position="341"/>
        <end position="361"/>
    </location>
</feature>
<keyword evidence="9" id="KW-0862">Zinc</keyword>
<dbReference type="GO" id="GO:0003676">
    <property type="term" value="F:nucleic acid binding"/>
    <property type="evidence" value="ECO:0007669"/>
    <property type="project" value="InterPro"/>
</dbReference>
<dbReference type="PANTHER" id="PTHR33573:SF46">
    <property type="entry name" value="CASP-LIKE PROTEIN 2A1"/>
    <property type="match status" value="1"/>
</dbReference>
<dbReference type="PROSITE" id="PS50158">
    <property type="entry name" value="ZF_CCHC"/>
    <property type="match status" value="1"/>
</dbReference>
<comment type="subunit">
    <text evidence="3">Homodimer and heterodimers.</text>
</comment>
<dbReference type="InterPro" id="IPR036875">
    <property type="entry name" value="Znf_CCHC_sf"/>
</dbReference>
<evidence type="ECO:0000256" key="3">
    <source>
        <dbReference type="ARBA" id="ARBA00011489"/>
    </source>
</evidence>
<dbReference type="Pfam" id="PF22936">
    <property type="entry name" value="Pol_BBD"/>
    <property type="match status" value="1"/>
</dbReference>
<feature type="coiled-coil region" evidence="10">
    <location>
        <begin position="126"/>
        <end position="160"/>
    </location>
</feature>
<evidence type="ECO:0000256" key="5">
    <source>
        <dbReference type="ARBA" id="ARBA00022475"/>
    </source>
</evidence>
<keyword evidence="10" id="KW-0175">Coiled coil</keyword>
<feature type="compositionally biased region" description="Basic and acidic residues" evidence="11">
    <location>
        <begin position="459"/>
        <end position="475"/>
    </location>
</feature>
<dbReference type="NCBIfam" id="TIGR01569">
    <property type="entry name" value="A_tha_TIGR01569"/>
    <property type="match status" value="1"/>
</dbReference>
<feature type="region of interest" description="Disordered" evidence="11">
    <location>
        <begin position="459"/>
        <end position="480"/>
    </location>
</feature>
<dbReference type="Pfam" id="PF25597">
    <property type="entry name" value="SH3_retrovirus"/>
    <property type="match status" value="1"/>
</dbReference>
<evidence type="ECO:0000256" key="7">
    <source>
        <dbReference type="ARBA" id="ARBA00022989"/>
    </source>
</evidence>
<feature type="compositionally biased region" description="Polar residues" evidence="11">
    <location>
        <begin position="625"/>
        <end position="637"/>
    </location>
</feature>
<feature type="region of interest" description="Disordered" evidence="11">
    <location>
        <begin position="776"/>
        <end position="851"/>
    </location>
</feature>
<dbReference type="InterPro" id="IPR054722">
    <property type="entry name" value="PolX-like_BBD"/>
</dbReference>
<feature type="transmembrane region" description="Helical" evidence="12">
    <location>
        <begin position="302"/>
        <end position="320"/>
    </location>
</feature>
<dbReference type="Pfam" id="PF00098">
    <property type="entry name" value="zf-CCHC"/>
    <property type="match status" value="1"/>
</dbReference>
<reference evidence="14" key="1">
    <citation type="journal article" date="2019" name="Sci. Rep.">
        <title>Draft genome of Tanacetum cinerariifolium, the natural source of mosquito coil.</title>
        <authorList>
            <person name="Yamashiro T."/>
            <person name="Shiraishi A."/>
            <person name="Satake H."/>
            <person name="Nakayama K."/>
        </authorList>
    </citation>
    <scope>NUCLEOTIDE SEQUENCE</scope>
</reference>
<evidence type="ECO:0000256" key="8">
    <source>
        <dbReference type="ARBA" id="ARBA00023136"/>
    </source>
</evidence>
<comment type="caution">
    <text evidence="14">The sequence shown here is derived from an EMBL/GenBank/DDBJ whole genome shotgun (WGS) entry which is preliminary data.</text>
</comment>
<dbReference type="GO" id="GO:0005886">
    <property type="term" value="C:plasma membrane"/>
    <property type="evidence" value="ECO:0007669"/>
    <property type="project" value="UniProtKB-SubCell"/>
</dbReference>
<evidence type="ECO:0000256" key="1">
    <source>
        <dbReference type="ARBA" id="ARBA00004651"/>
    </source>
</evidence>
<comment type="similarity">
    <text evidence="2">Belongs to the Casparian strip membrane proteins (CASP) family.</text>
</comment>
<evidence type="ECO:0000256" key="10">
    <source>
        <dbReference type="SAM" id="Coils"/>
    </source>
</evidence>
<accession>A0A6L2P0D9</accession>
<organism evidence="14">
    <name type="scientific">Tanacetum cinerariifolium</name>
    <name type="common">Dalmatian daisy</name>
    <name type="synonym">Chrysanthemum cinerariifolium</name>
    <dbReference type="NCBI Taxonomy" id="118510"/>
    <lineage>
        <taxon>Eukaryota</taxon>
        <taxon>Viridiplantae</taxon>
        <taxon>Streptophyta</taxon>
        <taxon>Embryophyta</taxon>
        <taxon>Tracheophyta</taxon>
        <taxon>Spermatophyta</taxon>
        <taxon>Magnoliopsida</taxon>
        <taxon>eudicotyledons</taxon>
        <taxon>Gunneridae</taxon>
        <taxon>Pentapetalae</taxon>
        <taxon>asterids</taxon>
        <taxon>campanulids</taxon>
        <taxon>Asterales</taxon>
        <taxon>Asteraceae</taxon>
        <taxon>Asteroideae</taxon>
        <taxon>Anthemideae</taxon>
        <taxon>Anthemidinae</taxon>
        <taxon>Tanacetum</taxon>
    </lineage>
</organism>
<dbReference type="InterPro" id="IPR057670">
    <property type="entry name" value="SH3_retrovirus"/>
</dbReference>
<evidence type="ECO:0000256" key="6">
    <source>
        <dbReference type="ARBA" id="ARBA00022692"/>
    </source>
</evidence>
<dbReference type="PANTHER" id="PTHR33573">
    <property type="entry name" value="CASP-LIKE PROTEIN 4A4"/>
    <property type="match status" value="1"/>
</dbReference>
<keyword evidence="9" id="KW-0863">Zinc-finger</keyword>
<keyword evidence="9" id="KW-0479">Metal-binding</keyword>
<dbReference type="SUPFAM" id="SSF57756">
    <property type="entry name" value="Retrovirus zinc finger-like domains"/>
    <property type="match status" value="1"/>
</dbReference>
<dbReference type="Pfam" id="PF04535">
    <property type="entry name" value="CASP_dom"/>
    <property type="match status" value="1"/>
</dbReference>
<feature type="compositionally biased region" description="Basic and acidic residues" evidence="11">
    <location>
        <begin position="781"/>
        <end position="794"/>
    </location>
</feature>
<sequence length="892" mass="99350">MWYQSQIAQEEEAGIQSTQEEFEFMAAADAYEETEILQIAQEEEAGIQSTQEEFEFMAPADAYEETKIVKVNSTSDDTLQQASTSGTQFDNAPKEKLENCIIKKEKEYVVLWNNWYKKCEEFKYDKISYDKAYNDMQQKIKRLQAQLEDLKGKSSDTQCASNTLDLVSRKLKDENVSLEFQVSEQKGTTKVTRTNTLFTKQSILGKPPSSSYKPKLYLVTSLPKSKVPHMVDKRDKSEVVATQRSEMGPWLDDGSSSIRTAETLLRLFPVGLCVAALVVMLKDSESNEYGALSYSNITAFRFLVHANGICAGYSLLSAAYTAMPRPITMPRAWTFFLLDQVLTYLILAAGVVAAEVAFLTYKGDVAVTWSEANATTLVIDLEYIVTWFGIYDGDYLTQNGSKGYTKSQGLYKITKDFKDLKSKFIGRNLGANRPTSMGFDMSKVECYNCHKKGHFARECRSPKDSRRSGAAEPQRRTVPIETSTSNAIVSQCDGLSPTKPTQDLSHTNRPTAPIIEVWVSDSEDEYETKASQIVPSFVQSSEQKMAQPTPQNHAHRGNHKQNASLTHTNLQKHMVPATVLTQSKPVSITAIRPVSADVPKFKVTQPRHAKPSVTKFKSPIRRNITRSPSPKNSTSPPRVTAIKAPMGNPQHAFKDKRVIDSGCSRHMTRNMSYLFDFEELNDGYVAFGGNPNGGKISGKGKIKTDPLGKFDGKVDEGFLVGYSVSSKSFRVFNSRTRIVQETLHINFFKNKPNVASSGPTWLFDIDTLTKTMKYQPVTGGKKPEFEGEKPESELHVSPSSSAQTKKHDDKTNTNTFSATGPSNAAVSTTHGKSSHVDSSQYPNVPNMPKLEDITYSDDEEDVGAEAYFTNLETTITVNPIPITKVHKDHLVT</sequence>
<dbReference type="SMART" id="SM00343">
    <property type="entry name" value="ZnF_C2HC"/>
    <property type="match status" value="1"/>
</dbReference>
<dbReference type="EMBL" id="BKCJ010010156">
    <property type="protein sequence ID" value="GEU90304.1"/>
    <property type="molecule type" value="Genomic_DNA"/>
</dbReference>
<evidence type="ECO:0000256" key="4">
    <source>
        <dbReference type="ARBA" id="ARBA00017494"/>
    </source>
</evidence>
<dbReference type="InterPro" id="IPR001878">
    <property type="entry name" value="Znf_CCHC"/>
</dbReference>
<proteinExistence type="inferred from homology"/>
<evidence type="ECO:0000259" key="13">
    <source>
        <dbReference type="PROSITE" id="PS50158"/>
    </source>
</evidence>
<dbReference type="AlphaFoldDB" id="A0A6L2P0D9"/>
<comment type="subcellular location">
    <subcellularLocation>
        <location evidence="1">Cell membrane</location>
        <topology evidence="1">Multi-pass membrane protein</topology>
    </subcellularLocation>
</comment>
<dbReference type="GO" id="GO:0008270">
    <property type="term" value="F:zinc ion binding"/>
    <property type="evidence" value="ECO:0007669"/>
    <property type="project" value="UniProtKB-KW"/>
</dbReference>
<dbReference type="InterPro" id="IPR006459">
    <property type="entry name" value="CASP/CASPL"/>
</dbReference>
<feature type="region of interest" description="Disordered" evidence="11">
    <location>
        <begin position="622"/>
        <end position="645"/>
    </location>
</feature>
<protein>
    <recommendedName>
        <fullName evidence="4">Casparian strip membrane protein 1</fullName>
    </recommendedName>
</protein>
<keyword evidence="8 12" id="KW-0472">Membrane</keyword>
<evidence type="ECO:0000256" key="11">
    <source>
        <dbReference type="SAM" id="MobiDB-lite"/>
    </source>
</evidence>
<keyword evidence="6 12" id="KW-0812">Transmembrane</keyword>
<feature type="transmembrane region" description="Helical" evidence="12">
    <location>
        <begin position="264"/>
        <end position="282"/>
    </location>
</feature>
<dbReference type="Gene3D" id="4.10.60.10">
    <property type="entry name" value="Zinc finger, CCHC-type"/>
    <property type="match status" value="1"/>
</dbReference>